<dbReference type="AlphaFoldDB" id="A0A258CRP0"/>
<dbReference type="GO" id="GO:0005507">
    <property type="term" value="F:copper ion binding"/>
    <property type="evidence" value="ECO:0007669"/>
    <property type="project" value="InterPro"/>
</dbReference>
<dbReference type="GO" id="GO:0005886">
    <property type="term" value="C:plasma membrane"/>
    <property type="evidence" value="ECO:0007669"/>
    <property type="project" value="TreeGrafter"/>
</dbReference>
<evidence type="ECO:0000256" key="5">
    <source>
        <dbReference type="ARBA" id="ARBA00022764"/>
    </source>
</evidence>
<comment type="caution">
    <text evidence="9">The sequence shown here is derived from an EMBL/GenBank/DDBJ whole genome shotgun (WGS) entry which is preliminary data.</text>
</comment>
<sequence>MPLFCCTSTLLATIAAGAMLLGASQALAHAKLVTANPAPDATVAAPKALSLKFSEKLEPKFSGFEVANAAGAAVSIKTTVAADGKGLDGALAAPLAPGAYKVTWHAVTADAHRMNGAYTFTVR</sequence>
<comment type="similarity">
    <text evidence="2">Belongs to the CopC family.</text>
</comment>
<evidence type="ECO:0000256" key="4">
    <source>
        <dbReference type="ARBA" id="ARBA00022729"/>
    </source>
</evidence>
<evidence type="ECO:0000313" key="10">
    <source>
        <dbReference type="Proteomes" id="UP000215616"/>
    </source>
</evidence>
<evidence type="ECO:0000256" key="1">
    <source>
        <dbReference type="ARBA" id="ARBA00004418"/>
    </source>
</evidence>
<keyword evidence="4 7" id="KW-0732">Signal</keyword>
<evidence type="ECO:0000256" key="6">
    <source>
        <dbReference type="ARBA" id="ARBA00023008"/>
    </source>
</evidence>
<proteinExistence type="inferred from homology"/>
<dbReference type="Proteomes" id="UP000215616">
    <property type="component" value="Unassembled WGS sequence"/>
</dbReference>
<evidence type="ECO:0000256" key="3">
    <source>
        <dbReference type="ARBA" id="ARBA00022723"/>
    </source>
</evidence>
<dbReference type="EMBL" id="NCDQ01000606">
    <property type="protein sequence ID" value="OYW97741.1"/>
    <property type="molecule type" value="Genomic_DNA"/>
</dbReference>
<protein>
    <submittedName>
        <fullName evidence="9">Copper resistance protein CopC</fullName>
    </submittedName>
</protein>
<dbReference type="GO" id="GO:0042597">
    <property type="term" value="C:periplasmic space"/>
    <property type="evidence" value="ECO:0007669"/>
    <property type="project" value="UniProtKB-SubCell"/>
</dbReference>
<dbReference type="Gene3D" id="2.60.40.1220">
    <property type="match status" value="1"/>
</dbReference>
<feature type="chain" id="PRO_5013078916" evidence="7">
    <location>
        <begin position="29"/>
        <end position="123"/>
    </location>
</feature>
<dbReference type="GO" id="GO:0046688">
    <property type="term" value="P:response to copper ion"/>
    <property type="evidence" value="ECO:0007669"/>
    <property type="project" value="InterPro"/>
</dbReference>
<gene>
    <name evidence="9" type="ORF">B7Z12_21145</name>
</gene>
<dbReference type="InterPro" id="IPR007348">
    <property type="entry name" value="CopC_dom"/>
</dbReference>
<keyword evidence="5" id="KW-0574">Periplasm</keyword>
<organism evidence="9 10">
    <name type="scientific">Caulobacter vibrioides</name>
    <name type="common">Caulobacter crescentus</name>
    <dbReference type="NCBI Taxonomy" id="155892"/>
    <lineage>
        <taxon>Bacteria</taxon>
        <taxon>Pseudomonadati</taxon>
        <taxon>Pseudomonadota</taxon>
        <taxon>Alphaproteobacteria</taxon>
        <taxon>Caulobacterales</taxon>
        <taxon>Caulobacteraceae</taxon>
        <taxon>Caulobacter</taxon>
    </lineage>
</organism>
<dbReference type="InterPro" id="IPR014755">
    <property type="entry name" value="Cu-Rt/internalin_Ig-like"/>
</dbReference>
<dbReference type="InterPro" id="IPR047685">
    <property type="entry name" value="CopC-like"/>
</dbReference>
<dbReference type="PANTHER" id="PTHR34820:SF4">
    <property type="entry name" value="INNER MEMBRANE PROTEIN YEBZ"/>
    <property type="match status" value="1"/>
</dbReference>
<dbReference type="InterPro" id="IPR014756">
    <property type="entry name" value="Ig_E-set"/>
</dbReference>
<dbReference type="SUPFAM" id="SSF81296">
    <property type="entry name" value="E set domains"/>
    <property type="match status" value="1"/>
</dbReference>
<keyword evidence="6" id="KW-0186">Copper</keyword>
<comment type="subcellular location">
    <subcellularLocation>
        <location evidence="1">Periplasm</location>
    </subcellularLocation>
</comment>
<feature type="domain" description="CopC" evidence="8">
    <location>
        <begin position="29"/>
        <end position="122"/>
    </location>
</feature>
<dbReference type="GO" id="GO:0006825">
    <property type="term" value="P:copper ion transport"/>
    <property type="evidence" value="ECO:0007669"/>
    <property type="project" value="InterPro"/>
</dbReference>
<evidence type="ECO:0000256" key="7">
    <source>
        <dbReference type="SAM" id="SignalP"/>
    </source>
</evidence>
<evidence type="ECO:0000256" key="2">
    <source>
        <dbReference type="ARBA" id="ARBA00010509"/>
    </source>
</evidence>
<evidence type="ECO:0000259" key="8">
    <source>
        <dbReference type="Pfam" id="PF04234"/>
    </source>
</evidence>
<dbReference type="NCBIfam" id="NF033814">
    <property type="entry name" value="copper_CopC"/>
    <property type="match status" value="1"/>
</dbReference>
<dbReference type="Pfam" id="PF04234">
    <property type="entry name" value="CopC"/>
    <property type="match status" value="1"/>
</dbReference>
<keyword evidence="3" id="KW-0479">Metal-binding</keyword>
<reference evidence="9 10" key="1">
    <citation type="submission" date="2017-03" db="EMBL/GenBank/DDBJ databases">
        <title>Lifting the veil on microbial sulfur biogeochemistry in mining wastewaters.</title>
        <authorList>
            <person name="Kantor R.S."/>
            <person name="Colenbrander Nelson T."/>
            <person name="Marshall S."/>
            <person name="Bennett D."/>
            <person name="Apte S."/>
            <person name="Camacho D."/>
            <person name="Thomas B.C."/>
            <person name="Warren L.A."/>
            <person name="Banfield J.F."/>
        </authorList>
    </citation>
    <scope>NUCLEOTIDE SEQUENCE [LARGE SCALE GENOMIC DNA]</scope>
    <source>
        <strain evidence="9">32-67-7</strain>
    </source>
</reference>
<accession>A0A258CRP0</accession>
<evidence type="ECO:0000313" key="9">
    <source>
        <dbReference type="EMBL" id="OYW97741.1"/>
    </source>
</evidence>
<name>A0A258CRP0_CAUVI</name>
<dbReference type="InterPro" id="IPR032694">
    <property type="entry name" value="CopC/D"/>
</dbReference>
<dbReference type="PANTHER" id="PTHR34820">
    <property type="entry name" value="INNER MEMBRANE PROTEIN YEBZ"/>
    <property type="match status" value="1"/>
</dbReference>
<feature type="signal peptide" evidence="7">
    <location>
        <begin position="1"/>
        <end position="28"/>
    </location>
</feature>